<dbReference type="Proteomes" id="UP000390335">
    <property type="component" value="Unassembled WGS sequence"/>
</dbReference>
<dbReference type="RefSeq" id="WP_145323876.1">
    <property type="nucleotide sequence ID" value="NZ_BLAJ01000002.1"/>
</dbReference>
<keyword evidence="2" id="KW-1185">Reference proteome</keyword>
<organism evidence="1 2">
    <name type="scientific">Rhizobium dioscoreae</name>
    <dbReference type="NCBI Taxonomy" id="2653122"/>
    <lineage>
        <taxon>Bacteria</taxon>
        <taxon>Pseudomonadati</taxon>
        <taxon>Pseudomonadota</taxon>
        <taxon>Alphaproteobacteria</taxon>
        <taxon>Hyphomicrobiales</taxon>
        <taxon>Rhizobiaceae</taxon>
        <taxon>Rhizobium/Agrobacterium group</taxon>
        <taxon>Rhizobium</taxon>
    </lineage>
</organism>
<evidence type="ECO:0000313" key="1">
    <source>
        <dbReference type="EMBL" id="GES48760.1"/>
    </source>
</evidence>
<evidence type="ECO:0000313" key="2">
    <source>
        <dbReference type="Proteomes" id="UP000390335"/>
    </source>
</evidence>
<evidence type="ECO:0008006" key="3">
    <source>
        <dbReference type="Google" id="ProtNLM"/>
    </source>
</evidence>
<dbReference type="Gene3D" id="1.10.3210.10">
    <property type="entry name" value="Hypothetical protein af1432"/>
    <property type="match status" value="1"/>
</dbReference>
<comment type="caution">
    <text evidence="1">The sequence shown here is derived from an EMBL/GenBank/DDBJ whole genome shotgun (WGS) entry which is preliminary data.</text>
</comment>
<protein>
    <recommendedName>
        <fullName evidence="3">Metal-dependent phosphohydrolase</fullName>
    </recommendedName>
</protein>
<name>A0ABQ0Z041_9HYPH</name>
<dbReference type="EMBL" id="BLAJ01000002">
    <property type="protein sequence ID" value="GES48760.1"/>
    <property type="molecule type" value="Genomic_DNA"/>
</dbReference>
<gene>
    <name evidence="1" type="ORF">RsS93_13740</name>
</gene>
<dbReference type="SUPFAM" id="SSF109604">
    <property type="entry name" value="HD-domain/PDEase-like"/>
    <property type="match status" value="1"/>
</dbReference>
<accession>A0ABQ0Z041</accession>
<sequence>MKHLDQAIHIALEAHEGQTDKTGRPFFEHCQRVALLVSGDEARTVAYLHDVVEKGRGWTLDRLQEEGFPTRILSAVDALTRRPGEPDEQFIHRAAANVLALPVKRADLEDNLWQSEQIGKDAAKYQRGLDTLLEMASRK</sequence>
<reference evidence="1 2" key="1">
    <citation type="journal article" date="2020" name="Genome Biol. Evol.">
        <title>Rhizobium dioscoreae sp. nov., a plant growth-promoting bacterium isolated from yam (Dioscorea species).</title>
        <authorList>
            <person name="Ouyabe M."/>
            <person name="Tanaka N."/>
            <person name="Shiwa Y."/>
            <person name="Fujita N."/>
            <person name="Kikuno H."/>
            <person name="Babil P."/>
            <person name="Shiwachi H."/>
        </authorList>
    </citation>
    <scope>NUCLEOTIDE SEQUENCE [LARGE SCALE GENOMIC DNA]</scope>
    <source>
        <strain evidence="1 2">S-93</strain>
    </source>
</reference>
<proteinExistence type="predicted"/>